<evidence type="ECO:0000313" key="1">
    <source>
        <dbReference type="EMBL" id="ETX29369.1"/>
    </source>
</evidence>
<gene>
    <name evidence="1" type="ORF">RISW2_01480</name>
</gene>
<dbReference type="EMBL" id="JAME01000010">
    <property type="protein sequence ID" value="ETX29369.1"/>
    <property type="molecule type" value="Genomic_DNA"/>
</dbReference>
<name>X7FB93_9RHOB</name>
<sequence>MFVVTRATLLNPAVLETRSLPRRFLGRAMPLPRRGGAGLWARLLFEAQFLRYVGALLPFVAPMLVWPSLAMPIAQAPLAMVVVLAAVEMKVLRLSDVRRATLIPADEAARRSDLFAWRARACLRRIAARQGLEEGRLHLVVEQSELARVPPLTLVSVQAAHPAPRLLDLDDADRAVLAGLFDADLTERDLHAVHLREGAFLREVPLEARSVSAHARLAAWIDREGARAAPAAEGA</sequence>
<accession>X7FB93</accession>
<protein>
    <submittedName>
        <fullName evidence="1">Uncharacterized protein</fullName>
    </submittedName>
</protein>
<dbReference type="RefSeq" id="WP_051491877.1">
    <property type="nucleotide sequence ID" value="NZ_JAME01000010.1"/>
</dbReference>
<comment type="caution">
    <text evidence="1">The sequence shown here is derived from an EMBL/GenBank/DDBJ whole genome shotgun (WGS) entry which is preliminary data.</text>
</comment>
<proteinExistence type="predicted"/>
<dbReference type="STRING" id="1449351.RISW2_01480"/>
<evidence type="ECO:0000313" key="2">
    <source>
        <dbReference type="Proteomes" id="UP000023430"/>
    </source>
</evidence>
<reference evidence="1 2" key="1">
    <citation type="submission" date="2014-01" db="EMBL/GenBank/DDBJ databases">
        <title>Roseivivax isoporae LMG 25204 Genome Sequencing.</title>
        <authorList>
            <person name="Lai Q."/>
            <person name="Li G."/>
            <person name="Shao Z."/>
        </authorList>
    </citation>
    <scope>NUCLEOTIDE SEQUENCE [LARGE SCALE GENOMIC DNA]</scope>
    <source>
        <strain evidence="1 2">LMG 25204</strain>
    </source>
</reference>
<organism evidence="1 2">
    <name type="scientific">Roseivivax isoporae LMG 25204</name>
    <dbReference type="NCBI Taxonomy" id="1449351"/>
    <lineage>
        <taxon>Bacteria</taxon>
        <taxon>Pseudomonadati</taxon>
        <taxon>Pseudomonadota</taxon>
        <taxon>Alphaproteobacteria</taxon>
        <taxon>Rhodobacterales</taxon>
        <taxon>Roseobacteraceae</taxon>
        <taxon>Roseivivax</taxon>
    </lineage>
</organism>
<dbReference type="eggNOG" id="ENOG50306Z1">
    <property type="taxonomic scope" value="Bacteria"/>
</dbReference>
<dbReference type="Proteomes" id="UP000023430">
    <property type="component" value="Unassembled WGS sequence"/>
</dbReference>
<dbReference type="AlphaFoldDB" id="X7FB93"/>
<dbReference type="OrthoDB" id="7852511at2"/>
<keyword evidence="2" id="KW-1185">Reference proteome</keyword>